<proteinExistence type="predicted"/>
<evidence type="ECO:0000256" key="1">
    <source>
        <dbReference type="SAM" id="SignalP"/>
    </source>
</evidence>
<dbReference type="Pfam" id="PF08534">
    <property type="entry name" value="Redoxin"/>
    <property type="match status" value="1"/>
</dbReference>
<reference evidence="3 4" key="1">
    <citation type="submission" date="2022-07" db="EMBL/GenBank/DDBJ databases">
        <title>Methylomonas rivi sp. nov., Methylomonas rosea sp. nov., Methylomonas aureus sp. nov. and Methylomonas subterranea sp. nov., four novel methanotrophs isolated from a freshwater creek and the deep terrestrial subsurface.</title>
        <authorList>
            <person name="Abin C."/>
            <person name="Sankaranarayanan K."/>
            <person name="Garner C."/>
            <person name="Sindelar R."/>
            <person name="Kotary K."/>
            <person name="Garner R."/>
            <person name="Barclay S."/>
            <person name="Lawson P."/>
            <person name="Krumholz L."/>
        </authorList>
    </citation>
    <scope>NUCLEOTIDE SEQUENCE [LARGE SCALE GENOMIC DNA]</scope>
    <source>
        <strain evidence="3 4">WSC-6</strain>
    </source>
</reference>
<dbReference type="InterPro" id="IPR013740">
    <property type="entry name" value="Redoxin"/>
</dbReference>
<sequence>MILNASRRVAWLLLALSLLANGCNKRHGLQIDDPVPAVTLPDWHGKPVNLPGDLQGKVLLIRFWSLECTFCDKEMLLELETLYQKYKARGFVPVAVNAGKTDPNDPRLQRFANLTYPMLMDERGLVGRRFGVIGMPTSFVIDKEGVLKQKITGEAGLDEFEKLVTTVLY</sequence>
<dbReference type="SUPFAM" id="SSF52833">
    <property type="entry name" value="Thioredoxin-like"/>
    <property type="match status" value="1"/>
</dbReference>
<feature type="signal peptide" evidence="1">
    <location>
        <begin position="1"/>
        <end position="20"/>
    </location>
</feature>
<dbReference type="Gene3D" id="3.40.30.10">
    <property type="entry name" value="Glutaredoxin"/>
    <property type="match status" value="1"/>
</dbReference>
<dbReference type="PANTHER" id="PTHR42852">
    <property type="entry name" value="THIOL:DISULFIDE INTERCHANGE PROTEIN DSBE"/>
    <property type="match status" value="1"/>
</dbReference>
<dbReference type="RefSeq" id="WP_256616488.1">
    <property type="nucleotide sequence ID" value="NZ_JANIBK010000121.1"/>
</dbReference>
<comment type="caution">
    <text evidence="3">The sequence shown here is derived from an EMBL/GenBank/DDBJ whole genome shotgun (WGS) entry which is preliminary data.</text>
</comment>
<keyword evidence="1" id="KW-0732">Signal</keyword>
<dbReference type="InterPro" id="IPR036249">
    <property type="entry name" value="Thioredoxin-like_sf"/>
</dbReference>
<evidence type="ECO:0000313" key="4">
    <source>
        <dbReference type="Proteomes" id="UP001524586"/>
    </source>
</evidence>
<accession>A0ABT1U8W2</accession>
<protein>
    <submittedName>
        <fullName evidence="3">TlpA family protein disulfide reductase</fullName>
    </submittedName>
</protein>
<keyword evidence="4" id="KW-1185">Reference proteome</keyword>
<feature type="chain" id="PRO_5045566621" evidence="1">
    <location>
        <begin position="21"/>
        <end position="169"/>
    </location>
</feature>
<name>A0ABT1U8W2_9GAMM</name>
<dbReference type="InterPro" id="IPR050553">
    <property type="entry name" value="Thioredoxin_ResA/DsbE_sf"/>
</dbReference>
<evidence type="ECO:0000259" key="2">
    <source>
        <dbReference type="PROSITE" id="PS51352"/>
    </source>
</evidence>
<feature type="domain" description="Thioredoxin" evidence="2">
    <location>
        <begin position="29"/>
        <end position="169"/>
    </location>
</feature>
<dbReference type="Proteomes" id="UP001524586">
    <property type="component" value="Unassembled WGS sequence"/>
</dbReference>
<evidence type="ECO:0000313" key="3">
    <source>
        <dbReference type="EMBL" id="MCQ8130061.1"/>
    </source>
</evidence>
<dbReference type="EMBL" id="JANIBK010000121">
    <property type="protein sequence ID" value="MCQ8130061.1"/>
    <property type="molecule type" value="Genomic_DNA"/>
</dbReference>
<dbReference type="PROSITE" id="PS51352">
    <property type="entry name" value="THIOREDOXIN_2"/>
    <property type="match status" value="1"/>
</dbReference>
<organism evidence="3 4">
    <name type="scientific">Methylomonas rivi</name>
    <dbReference type="NCBI Taxonomy" id="2952226"/>
    <lineage>
        <taxon>Bacteria</taxon>
        <taxon>Pseudomonadati</taxon>
        <taxon>Pseudomonadota</taxon>
        <taxon>Gammaproteobacteria</taxon>
        <taxon>Methylococcales</taxon>
        <taxon>Methylococcaceae</taxon>
        <taxon>Methylomonas</taxon>
    </lineage>
</organism>
<dbReference type="InterPro" id="IPR013766">
    <property type="entry name" value="Thioredoxin_domain"/>
</dbReference>
<dbReference type="PANTHER" id="PTHR42852:SF13">
    <property type="entry name" value="PROTEIN DIPZ"/>
    <property type="match status" value="1"/>
</dbReference>
<gene>
    <name evidence="3" type="ORF">NP596_16505</name>
</gene>
<dbReference type="CDD" id="cd02966">
    <property type="entry name" value="TlpA_like_family"/>
    <property type="match status" value="1"/>
</dbReference>